<dbReference type="GO" id="GO:0009279">
    <property type="term" value="C:cell outer membrane"/>
    <property type="evidence" value="ECO:0007669"/>
    <property type="project" value="TreeGrafter"/>
</dbReference>
<evidence type="ECO:0000313" key="4">
    <source>
        <dbReference type="EMBL" id="ABG65037.1"/>
    </source>
</evidence>
<dbReference type="GO" id="GO:0030288">
    <property type="term" value="C:outer membrane-bounded periplasmic space"/>
    <property type="evidence" value="ECO:0007669"/>
    <property type="project" value="TreeGrafter"/>
</dbReference>
<dbReference type="AlphaFoldDB" id="Q11C38"/>
<dbReference type="PANTHER" id="PTHR36504:SF1">
    <property type="entry name" value="LIPOPOLYSACCHARIDE EXPORT SYSTEM PROTEIN LPTA"/>
    <property type="match status" value="1"/>
</dbReference>
<feature type="chain" id="PRO_5004179986" evidence="2">
    <location>
        <begin position="25"/>
        <end position="186"/>
    </location>
</feature>
<dbReference type="PANTHER" id="PTHR36504">
    <property type="entry name" value="LIPOPOLYSACCHARIDE EXPORT SYSTEM PROTEIN LPTA"/>
    <property type="match status" value="1"/>
</dbReference>
<evidence type="ECO:0000256" key="1">
    <source>
        <dbReference type="ARBA" id="ARBA00022729"/>
    </source>
</evidence>
<dbReference type="HOGENOM" id="CLU_095993_0_1_5"/>
<dbReference type="Pfam" id="PF03968">
    <property type="entry name" value="LptD_N"/>
    <property type="match status" value="1"/>
</dbReference>
<dbReference type="GO" id="GO:0017089">
    <property type="term" value="F:glycolipid transfer activity"/>
    <property type="evidence" value="ECO:0007669"/>
    <property type="project" value="TreeGrafter"/>
</dbReference>
<dbReference type="GO" id="GO:0015920">
    <property type="term" value="P:lipopolysaccharide transport"/>
    <property type="evidence" value="ECO:0007669"/>
    <property type="project" value="TreeGrafter"/>
</dbReference>
<protein>
    <submittedName>
        <fullName evidence="4">OstA-like protein</fullName>
    </submittedName>
</protein>
<accession>Q11C38</accession>
<organism evidence="4">
    <name type="scientific">Chelativorans sp. (strain BNC1)</name>
    <dbReference type="NCBI Taxonomy" id="266779"/>
    <lineage>
        <taxon>Bacteria</taxon>
        <taxon>Pseudomonadati</taxon>
        <taxon>Pseudomonadota</taxon>
        <taxon>Alphaproteobacteria</taxon>
        <taxon>Hyphomicrobiales</taxon>
        <taxon>Phyllobacteriaceae</taxon>
        <taxon>Chelativorans</taxon>
    </lineage>
</organism>
<dbReference type="STRING" id="266779.Meso_3669"/>
<dbReference type="EMBL" id="CP000390">
    <property type="protein sequence ID" value="ABG65037.1"/>
    <property type="molecule type" value="Genomic_DNA"/>
</dbReference>
<feature type="domain" description="Organic solvent tolerance-like N-terminal" evidence="3">
    <location>
        <begin position="45"/>
        <end position="158"/>
    </location>
</feature>
<reference evidence="4" key="1">
    <citation type="submission" date="2006-06" db="EMBL/GenBank/DDBJ databases">
        <title>Complete sequence of chromosome of Chelativorans sp. BNC1.</title>
        <authorList>
            <consortium name="US DOE Joint Genome Institute"/>
            <person name="Copeland A."/>
            <person name="Lucas S."/>
            <person name="Lapidus A."/>
            <person name="Barry K."/>
            <person name="Detter J.C."/>
            <person name="Glavina del Rio T."/>
            <person name="Hammon N."/>
            <person name="Israni S."/>
            <person name="Dalin E."/>
            <person name="Tice H."/>
            <person name="Pitluck S."/>
            <person name="Chertkov O."/>
            <person name="Brettin T."/>
            <person name="Bruce D."/>
            <person name="Han C."/>
            <person name="Tapia R."/>
            <person name="Gilna P."/>
            <person name="Schmutz J."/>
            <person name="Larimer F."/>
            <person name="Land M."/>
            <person name="Hauser L."/>
            <person name="Kyrpides N."/>
            <person name="Mikhailova N."/>
            <person name="Richardson P."/>
        </authorList>
    </citation>
    <scope>NUCLEOTIDE SEQUENCE</scope>
    <source>
        <strain evidence="4">BNC1</strain>
    </source>
</reference>
<keyword evidence="1 2" id="KW-0732">Signal</keyword>
<name>Q11C38_CHESB</name>
<feature type="signal peptide" evidence="2">
    <location>
        <begin position="1"/>
        <end position="24"/>
    </location>
</feature>
<dbReference type="KEGG" id="mes:Meso_3669"/>
<proteinExistence type="predicted"/>
<evidence type="ECO:0000259" key="3">
    <source>
        <dbReference type="Pfam" id="PF03968"/>
    </source>
</evidence>
<sequence precursor="true">MMGRVHGLAFAMGLLMLWPAGGLAQTSESRPSQLGLNLSSDEPIQIDGARVEVDQTQNLATLTGDVQVVQGPTLLKTARLKIFYAEGSGLPTSGAANIKRLEADGGVYVKSETQVATGDQGTFDMGTEVLVLSGKEVVLTEGENVIVGCKLTVQMKTGQATLESCKDGGSGGRVRMLLTPSSQNRQ</sequence>
<dbReference type="InterPro" id="IPR005653">
    <property type="entry name" value="OstA-like_N"/>
</dbReference>
<dbReference type="eggNOG" id="COG1934">
    <property type="taxonomic scope" value="Bacteria"/>
</dbReference>
<dbReference type="InterPro" id="IPR052037">
    <property type="entry name" value="LPS_export_LptA"/>
</dbReference>
<evidence type="ECO:0000256" key="2">
    <source>
        <dbReference type="SAM" id="SignalP"/>
    </source>
</evidence>
<dbReference type="Gene3D" id="2.60.450.10">
    <property type="entry name" value="Lipopolysaccharide (LPS) transport protein A like domain"/>
    <property type="match status" value="1"/>
</dbReference>
<gene>
    <name evidence="4" type="ordered locus">Meso_3669</name>
</gene>